<organism evidence="2 3">
    <name type="scientific">Morella rubra</name>
    <name type="common">Chinese bayberry</name>
    <dbReference type="NCBI Taxonomy" id="262757"/>
    <lineage>
        <taxon>Eukaryota</taxon>
        <taxon>Viridiplantae</taxon>
        <taxon>Streptophyta</taxon>
        <taxon>Embryophyta</taxon>
        <taxon>Tracheophyta</taxon>
        <taxon>Spermatophyta</taxon>
        <taxon>Magnoliopsida</taxon>
        <taxon>eudicotyledons</taxon>
        <taxon>Gunneridae</taxon>
        <taxon>Pentapetalae</taxon>
        <taxon>rosids</taxon>
        <taxon>fabids</taxon>
        <taxon>Fagales</taxon>
        <taxon>Myricaceae</taxon>
        <taxon>Morella</taxon>
    </lineage>
</organism>
<proteinExistence type="predicted"/>
<dbReference type="AlphaFoldDB" id="A0A6A1WNY5"/>
<dbReference type="PANTHER" id="PTHR34210">
    <property type="entry name" value="OS01G0252900 PROTEIN"/>
    <property type="match status" value="1"/>
</dbReference>
<comment type="caution">
    <text evidence="2">The sequence shown here is derived from an EMBL/GenBank/DDBJ whole genome shotgun (WGS) entry which is preliminary data.</text>
</comment>
<gene>
    <name evidence="2" type="ORF">CJ030_MR1G019340</name>
</gene>
<evidence type="ECO:0000256" key="1">
    <source>
        <dbReference type="SAM" id="MobiDB-lite"/>
    </source>
</evidence>
<dbReference type="PANTHER" id="PTHR34210:SF4">
    <property type="match status" value="1"/>
</dbReference>
<protein>
    <submittedName>
        <fullName evidence="2">Uncharacterized protein</fullName>
    </submittedName>
</protein>
<evidence type="ECO:0000313" key="2">
    <source>
        <dbReference type="EMBL" id="KAB1225458.1"/>
    </source>
</evidence>
<dbReference type="Proteomes" id="UP000516437">
    <property type="component" value="Chromosome 1"/>
</dbReference>
<name>A0A6A1WNY5_9ROSI</name>
<reference evidence="2 3" key="1">
    <citation type="journal article" date="2019" name="Plant Biotechnol. J.">
        <title>The red bayberry genome and genetic basis of sex determination.</title>
        <authorList>
            <person name="Jia H.M."/>
            <person name="Jia H.J."/>
            <person name="Cai Q.L."/>
            <person name="Wang Y."/>
            <person name="Zhao H.B."/>
            <person name="Yang W.F."/>
            <person name="Wang G.Y."/>
            <person name="Li Y.H."/>
            <person name="Zhan D.L."/>
            <person name="Shen Y.T."/>
            <person name="Niu Q.F."/>
            <person name="Chang L."/>
            <person name="Qiu J."/>
            <person name="Zhao L."/>
            <person name="Xie H.B."/>
            <person name="Fu W.Y."/>
            <person name="Jin J."/>
            <person name="Li X.W."/>
            <person name="Jiao Y."/>
            <person name="Zhou C.C."/>
            <person name="Tu T."/>
            <person name="Chai C.Y."/>
            <person name="Gao J.L."/>
            <person name="Fan L.J."/>
            <person name="van de Weg E."/>
            <person name="Wang J.Y."/>
            <person name="Gao Z.S."/>
        </authorList>
    </citation>
    <scope>NUCLEOTIDE SEQUENCE [LARGE SCALE GENOMIC DNA]</scope>
    <source>
        <tissue evidence="2">Leaves</tissue>
    </source>
</reference>
<dbReference type="OrthoDB" id="1899623at2759"/>
<sequence length="348" mass="40218">MKRPASYADSHVDPAYANSHANPYVASQMQHMPSQIVPNAGMNNFAGHPNSFPTEEMHPYKSSKGEGHWQWDGDVRNVSNQTSSLPFNKGKYIVKLVFSFMFFPGEGGNRARSYYQDQMPEHKRGSGNQANREPRSLPHEQDMKIGYDDCPSTLTFERLEQKFHDEIMNLAKEHSDAEDAENARHRENLMICELAFYCQSFKLWITTIYEICRFERMDRIDTPFEITHDKLQHKIIEINTRYQEEVTALRAKQVTQREELLRKESQTRFNQYLQAGRPHYRNTGVPNAHGYAEIPVAVPAEAHQDFATSQLESYRELPQVLGSGRTQGSEVRVPYPSGRVYDNAARYY</sequence>
<feature type="compositionally biased region" description="Basic and acidic residues" evidence="1">
    <location>
        <begin position="132"/>
        <end position="144"/>
    </location>
</feature>
<evidence type="ECO:0000313" key="3">
    <source>
        <dbReference type="Proteomes" id="UP000516437"/>
    </source>
</evidence>
<keyword evidence="3" id="KW-1185">Reference proteome</keyword>
<feature type="region of interest" description="Disordered" evidence="1">
    <location>
        <begin position="119"/>
        <end position="144"/>
    </location>
</feature>
<dbReference type="EMBL" id="RXIC02000019">
    <property type="protein sequence ID" value="KAB1225458.1"/>
    <property type="molecule type" value="Genomic_DNA"/>
</dbReference>
<accession>A0A6A1WNY5</accession>